<dbReference type="Pfam" id="PF04445">
    <property type="entry name" value="SAM_MT"/>
    <property type="match status" value="1"/>
</dbReference>
<dbReference type="PANTHER" id="PTHR36112:SF1">
    <property type="entry name" value="RIBOSOMAL RNA SMALL SUBUNIT METHYLTRANSFERASE J"/>
    <property type="match status" value="1"/>
</dbReference>
<dbReference type="EMBL" id="JANIPJ010000002">
    <property type="protein sequence ID" value="MCR2802905.1"/>
    <property type="molecule type" value="Genomic_DNA"/>
</dbReference>
<dbReference type="SUPFAM" id="SSF53335">
    <property type="entry name" value="S-adenosyl-L-methionine-dependent methyltransferases"/>
    <property type="match status" value="1"/>
</dbReference>
<dbReference type="InterPro" id="IPR029063">
    <property type="entry name" value="SAM-dependent_MTases_sf"/>
</dbReference>
<reference evidence="1" key="1">
    <citation type="submission" date="2022-08" db="EMBL/GenBank/DDBJ databases">
        <title>The genomic sequence of strain Paenibacillus sp. SCIV0701.</title>
        <authorList>
            <person name="Zhao H."/>
        </authorList>
    </citation>
    <scope>NUCLEOTIDE SEQUENCE</scope>
    <source>
        <strain evidence="1">SCIV0701</strain>
    </source>
</reference>
<dbReference type="PANTHER" id="PTHR36112">
    <property type="entry name" value="RIBOSOMAL RNA SMALL SUBUNIT METHYLTRANSFERASE J"/>
    <property type="match status" value="1"/>
</dbReference>
<dbReference type="AlphaFoldDB" id="A0A9X2MM69"/>
<dbReference type="Gene3D" id="3.40.50.150">
    <property type="entry name" value="Vaccinia Virus protein VP39"/>
    <property type="match status" value="1"/>
</dbReference>
<dbReference type="Proteomes" id="UP001141950">
    <property type="component" value="Unassembled WGS sequence"/>
</dbReference>
<accession>A0A9X2MM69</accession>
<sequence length="261" mass="28579">MIITTAPGKSDKSWEQARRLGAELGAAVVPRRGLSVRKLLEASGDSRVIIVTDSETRFYEHPDESPLYFHPSMAFIRVKRLRKGESDPLLAVSHCRPGDSVIDCTAGMAADSLVFSYGVGEAGKVTALESEPVLCALVREGLAAYESGLPDVDAAMRRIRLLNENHAEYLAAQPDDSADIVYFDPMFRQPILESAAIGAFRTLANMDALTAEVVEQAKRVARKAVVMKENGKSGEFQRLGFERSRFNTSKIAYGVIDIDRA</sequence>
<keyword evidence="2" id="KW-1185">Reference proteome</keyword>
<keyword evidence="1" id="KW-0808">Transferase</keyword>
<dbReference type="InterPro" id="IPR007536">
    <property type="entry name" value="16SrRNA_methylTrfase_J"/>
</dbReference>
<comment type="caution">
    <text evidence="1">The sequence shown here is derived from an EMBL/GenBank/DDBJ whole genome shotgun (WGS) entry which is preliminary data.</text>
</comment>
<name>A0A9X2MM69_9BACL</name>
<protein>
    <submittedName>
        <fullName evidence="1">Class I SAM-dependent methyltransferase</fullName>
    </submittedName>
</protein>
<keyword evidence="1" id="KW-0489">Methyltransferase</keyword>
<evidence type="ECO:0000313" key="1">
    <source>
        <dbReference type="EMBL" id="MCR2802905.1"/>
    </source>
</evidence>
<dbReference type="GO" id="GO:0008990">
    <property type="term" value="F:rRNA (guanine-N2-)-methyltransferase activity"/>
    <property type="evidence" value="ECO:0007669"/>
    <property type="project" value="InterPro"/>
</dbReference>
<organism evidence="1 2">
    <name type="scientific">Paenibacillus soyae</name>
    <dbReference type="NCBI Taxonomy" id="2969249"/>
    <lineage>
        <taxon>Bacteria</taxon>
        <taxon>Bacillati</taxon>
        <taxon>Bacillota</taxon>
        <taxon>Bacilli</taxon>
        <taxon>Bacillales</taxon>
        <taxon>Paenibacillaceae</taxon>
        <taxon>Paenibacillus</taxon>
    </lineage>
</organism>
<evidence type="ECO:0000313" key="2">
    <source>
        <dbReference type="Proteomes" id="UP001141950"/>
    </source>
</evidence>
<dbReference type="RefSeq" id="WP_257442756.1">
    <property type="nucleotide sequence ID" value="NZ_JANIPJ010000002.1"/>
</dbReference>
<proteinExistence type="predicted"/>
<gene>
    <name evidence="1" type="ORF">NQZ67_03330</name>
</gene>